<dbReference type="InterPro" id="IPR001496">
    <property type="entry name" value="SOCS_box"/>
</dbReference>
<keyword evidence="4" id="KW-1185">Reference proteome</keyword>
<dbReference type="Proteomes" id="UP001152795">
    <property type="component" value="Unassembled WGS sequence"/>
</dbReference>
<comment type="caution">
    <text evidence="3">The sequence shown here is derived from an EMBL/GenBank/DDBJ whole genome shotgun (WGS) entry which is preliminary data.</text>
</comment>
<evidence type="ECO:0000313" key="4">
    <source>
        <dbReference type="Proteomes" id="UP001152795"/>
    </source>
</evidence>
<protein>
    <submittedName>
        <fullName evidence="3">Serine threonine- phosphatase 6 regulatory ankyrin repeat subunit B-like</fullName>
    </submittedName>
</protein>
<keyword evidence="1" id="KW-0677">Repeat</keyword>
<dbReference type="SUPFAM" id="SSF48403">
    <property type="entry name" value="Ankyrin repeat"/>
    <property type="match status" value="1"/>
</dbReference>
<name>A0A6S7GD89_PARCT</name>
<dbReference type="EMBL" id="CACRXK020000597">
    <property type="protein sequence ID" value="CAB3983290.1"/>
    <property type="molecule type" value="Genomic_DNA"/>
</dbReference>
<dbReference type="OrthoDB" id="10252328at2759"/>
<gene>
    <name evidence="3" type="ORF">PACLA_8A075055</name>
</gene>
<dbReference type="GO" id="GO:0051059">
    <property type="term" value="F:NF-kappaB binding"/>
    <property type="evidence" value="ECO:0007669"/>
    <property type="project" value="TreeGrafter"/>
</dbReference>
<sequence>MPTKENCHKKVRFDLTDQSLECQLRFAAKYGSLHKINQLVRVQHADINAPNYNCHTPLIISILNNQIESVRLLCKFGADVNYTADKIHGYCPLHFAAEQDNGDIIKLLIEYGALLNAQTFTGCTPLHLSAMNGNLDATRWLCLNGVNVNISEFYNGYTPLHYAMVRGHKNIVRLLQEFNATLNDQHFQSHSLLTMCHKALWRYLYNTKTEPKILEHMCLHVIRKNFLQQNAYKNASRLPLPRCLIEKILLEEYTKLCES</sequence>
<dbReference type="PANTHER" id="PTHR46680">
    <property type="entry name" value="NF-KAPPA-B INHIBITOR ALPHA"/>
    <property type="match status" value="1"/>
</dbReference>
<dbReference type="GO" id="GO:0005829">
    <property type="term" value="C:cytosol"/>
    <property type="evidence" value="ECO:0007669"/>
    <property type="project" value="TreeGrafter"/>
</dbReference>
<organism evidence="3 4">
    <name type="scientific">Paramuricea clavata</name>
    <name type="common">Red gorgonian</name>
    <name type="synonym">Violescent sea-whip</name>
    <dbReference type="NCBI Taxonomy" id="317549"/>
    <lineage>
        <taxon>Eukaryota</taxon>
        <taxon>Metazoa</taxon>
        <taxon>Cnidaria</taxon>
        <taxon>Anthozoa</taxon>
        <taxon>Octocorallia</taxon>
        <taxon>Malacalcyonacea</taxon>
        <taxon>Plexauridae</taxon>
        <taxon>Paramuricea</taxon>
    </lineage>
</organism>
<evidence type="ECO:0000313" key="3">
    <source>
        <dbReference type="EMBL" id="CAB3983290.1"/>
    </source>
</evidence>
<dbReference type="InterPro" id="IPR002110">
    <property type="entry name" value="Ankyrin_rpt"/>
</dbReference>
<dbReference type="GO" id="GO:0071356">
    <property type="term" value="P:cellular response to tumor necrosis factor"/>
    <property type="evidence" value="ECO:0007669"/>
    <property type="project" value="TreeGrafter"/>
</dbReference>
<evidence type="ECO:0000256" key="2">
    <source>
        <dbReference type="ARBA" id="ARBA00023043"/>
    </source>
</evidence>
<dbReference type="PROSITE" id="PS50297">
    <property type="entry name" value="ANK_REP_REGION"/>
    <property type="match status" value="3"/>
</dbReference>
<dbReference type="Gene3D" id="1.25.40.20">
    <property type="entry name" value="Ankyrin repeat-containing domain"/>
    <property type="match status" value="2"/>
</dbReference>
<dbReference type="SMART" id="SM00248">
    <property type="entry name" value="ANK"/>
    <property type="match status" value="4"/>
</dbReference>
<dbReference type="Pfam" id="PF12796">
    <property type="entry name" value="Ank_2"/>
    <property type="match status" value="2"/>
</dbReference>
<keyword evidence="2" id="KW-0040">ANK repeat</keyword>
<dbReference type="InterPro" id="IPR036770">
    <property type="entry name" value="Ankyrin_rpt-contain_sf"/>
</dbReference>
<dbReference type="InterPro" id="IPR051070">
    <property type="entry name" value="NF-kappa-B_inhibitor"/>
</dbReference>
<dbReference type="PROSITE" id="PS50225">
    <property type="entry name" value="SOCS"/>
    <property type="match status" value="1"/>
</dbReference>
<dbReference type="AlphaFoldDB" id="A0A6S7GD89"/>
<accession>A0A6S7GD89</accession>
<reference evidence="3" key="1">
    <citation type="submission" date="2020-04" db="EMBL/GenBank/DDBJ databases">
        <authorList>
            <person name="Alioto T."/>
            <person name="Alioto T."/>
            <person name="Gomez Garrido J."/>
        </authorList>
    </citation>
    <scope>NUCLEOTIDE SEQUENCE</scope>
    <source>
        <strain evidence="3">A484AB</strain>
    </source>
</reference>
<dbReference type="PANTHER" id="PTHR46680:SF3">
    <property type="entry name" value="NF-KAPPA-B INHIBITOR CACTUS"/>
    <property type="match status" value="1"/>
</dbReference>
<proteinExistence type="predicted"/>
<dbReference type="PROSITE" id="PS50088">
    <property type="entry name" value="ANK_REPEAT"/>
    <property type="match status" value="4"/>
</dbReference>
<evidence type="ECO:0000256" key="1">
    <source>
        <dbReference type="ARBA" id="ARBA00022737"/>
    </source>
</evidence>